<dbReference type="PROSITE" id="PS50878">
    <property type="entry name" value="RT_POL"/>
    <property type="match status" value="1"/>
</dbReference>
<dbReference type="CDD" id="cd01646">
    <property type="entry name" value="RT_Bac_retron_I"/>
    <property type="match status" value="1"/>
</dbReference>
<name>A0A6N3T7I9_9PROT</name>
<reference evidence="2 3" key="1">
    <citation type="submission" date="2019-07" db="EMBL/GenBank/DDBJ databases">
        <title>Whole genome shotgun sequence of Acetobacter indonesiensis NBRC 16471.</title>
        <authorList>
            <person name="Hosoyama A."/>
            <person name="Uohara A."/>
            <person name="Ohji S."/>
            <person name="Ichikawa N."/>
        </authorList>
    </citation>
    <scope>NUCLEOTIDE SEQUENCE [LARGE SCALE GENOMIC DNA]</scope>
    <source>
        <strain evidence="2 3">NBRC 16471</strain>
    </source>
</reference>
<evidence type="ECO:0000313" key="3">
    <source>
        <dbReference type="Proteomes" id="UP000321104"/>
    </source>
</evidence>
<protein>
    <recommendedName>
        <fullName evidence="1">Reverse transcriptase domain-containing protein</fullName>
    </recommendedName>
</protein>
<dbReference type="EMBL" id="BJXQ01000010">
    <property type="protein sequence ID" value="GEN03944.1"/>
    <property type="molecule type" value="Genomic_DNA"/>
</dbReference>
<sequence>MGGLPPGLAISAELSEFYMQDFDCHMREVLKPHYFARYVDDIVVILPHLDNPKALKKLIEDILPNGLKLNFSKSKAYTFGNANIKSPSIEHSFDYLGFKFNVYQVGKDRPYSRRVDLDIASSKVKKNKTRIVKSLLQYLSDGNFDDLRDRIRILTCGYQFFDERQQKRRSAGLQHTYKLIEGNAPALVELDRFLSRMVLSNSGPICGWLALAMTNQERKELLKYSFFTGFNNREHFRFSASRLAHLMGCWKYA</sequence>
<proteinExistence type="predicted"/>
<dbReference type="InterPro" id="IPR000477">
    <property type="entry name" value="RT_dom"/>
</dbReference>
<dbReference type="Pfam" id="PF00078">
    <property type="entry name" value="RVT_1"/>
    <property type="match status" value="1"/>
</dbReference>
<dbReference type="SUPFAM" id="SSF56672">
    <property type="entry name" value="DNA/RNA polymerases"/>
    <property type="match status" value="1"/>
</dbReference>
<feature type="domain" description="Reverse transcriptase" evidence="1">
    <location>
        <begin position="1"/>
        <end position="100"/>
    </location>
</feature>
<dbReference type="AlphaFoldDB" id="A0A6N3T7I9"/>
<dbReference type="NCBIfam" id="NF041747">
    <property type="entry name" value="Drt3a"/>
    <property type="match status" value="1"/>
</dbReference>
<dbReference type="Proteomes" id="UP000321104">
    <property type="component" value="Unassembled WGS sequence"/>
</dbReference>
<gene>
    <name evidence="2" type="ORF">AIN02nite_19690</name>
</gene>
<evidence type="ECO:0000313" key="2">
    <source>
        <dbReference type="EMBL" id="GEN03944.1"/>
    </source>
</evidence>
<dbReference type="InterPro" id="IPR043502">
    <property type="entry name" value="DNA/RNA_pol_sf"/>
</dbReference>
<evidence type="ECO:0000259" key="1">
    <source>
        <dbReference type="PROSITE" id="PS50878"/>
    </source>
</evidence>
<comment type="caution">
    <text evidence="2">The sequence shown here is derived from an EMBL/GenBank/DDBJ whole genome shotgun (WGS) entry which is preliminary data.</text>
</comment>
<organism evidence="2 3">
    <name type="scientific">Acetobacter indonesiensis</name>
    <dbReference type="NCBI Taxonomy" id="104101"/>
    <lineage>
        <taxon>Bacteria</taxon>
        <taxon>Pseudomonadati</taxon>
        <taxon>Pseudomonadota</taxon>
        <taxon>Alphaproteobacteria</taxon>
        <taxon>Acetobacterales</taxon>
        <taxon>Acetobacteraceae</taxon>
        <taxon>Acetobacter</taxon>
    </lineage>
</organism>
<accession>A0A6N3T7I9</accession>